<dbReference type="InterPro" id="IPR002305">
    <property type="entry name" value="aa-tRNA-synth_Ic"/>
</dbReference>
<evidence type="ECO:0000313" key="11">
    <source>
        <dbReference type="EMBL" id="KTC97761.1"/>
    </source>
</evidence>
<dbReference type="InterPro" id="IPR001412">
    <property type="entry name" value="aa-tRNA-synth_I_CS"/>
</dbReference>
<keyword evidence="12" id="KW-1185">Reference proteome</keyword>
<accession>A0A0W0TQ97</accession>
<dbReference type="FunFam" id="1.10.240.10:FF:000005">
    <property type="entry name" value="Tryptophan--tRNA ligase"/>
    <property type="match status" value="1"/>
</dbReference>
<dbReference type="Pfam" id="PF00579">
    <property type="entry name" value="tRNA-synt_1b"/>
    <property type="match status" value="1"/>
</dbReference>
<dbReference type="EMBL" id="LNYA01000024">
    <property type="protein sequence ID" value="KTC97761.1"/>
    <property type="molecule type" value="Genomic_DNA"/>
</dbReference>
<dbReference type="Gene3D" id="3.40.50.620">
    <property type="entry name" value="HUPs"/>
    <property type="match status" value="1"/>
</dbReference>
<keyword evidence="4 10" id="KW-0547">Nucleotide-binding</keyword>
<dbReference type="FunFam" id="3.40.50.620:FF:000094">
    <property type="entry name" value="Tryptophan--tRNA ligase"/>
    <property type="match status" value="1"/>
</dbReference>
<dbReference type="PANTHER" id="PTHR43766:SF1">
    <property type="entry name" value="TRYPTOPHAN--TRNA LIGASE, MITOCHONDRIAL"/>
    <property type="match status" value="1"/>
</dbReference>
<evidence type="ECO:0000256" key="7">
    <source>
        <dbReference type="ARBA" id="ARBA00023146"/>
    </source>
</evidence>
<dbReference type="InterPro" id="IPR002306">
    <property type="entry name" value="Trp-tRNA-ligase"/>
</dbReference>
<keyword evidence="6 10" id="KW-0648">Protein biosynthesis</keyword>
<proteinExistence type="inferred from homology"/>
<comment type="similarity">
    <text evidence="1 10">Belongs to the class-I aminoacyl-tRNA synthetase family.</text>
</comment>
<dbReference type="PATRIC" id="fig|448.7.peg.1669"/>
<dbReference type="RefSeq" id="WP_058526730.1">
    <property type="nucleotide sequence ID" value="NZ_CAAAHY010000016.1"/>
</dbReference>
<evidence type="ECO:0000256" key="4">
    <source>
        <dbReference type="ARBA" id="ARBA00022741"/>
    </source>
</evidence>
<dbReference type="PANTHER" id="PTHR43766">
    <property type="entry name" value="TRYPTOPHAN--TRNA LIGASE, MITOCHONDRIAL"/>
    <property type="match status" value="1"/>
</dbReference>
<gene>
    <name evidence="11" type="primary">trpS_1</name>
    <name evidence="11" type="ORF">Lery_1600</name>
</gene>
<dbReference type="CDD" id="cd00806">
    <property type="entry name" value="TrpRS_core"/>
    <property type="match status" value="1"/>
</dbReference>
<dbReference type="GO" id="GO:0004830">
    <property type="term" value="F:tryptophan-tRNA ligase activity"/>
    <property type="evidence" value="ECO:0007669"/>
    <property type="project" value="UniProtKB-UniRule"/>
</dbReference>
<evidence type="ECO:0000256" key="8">
    <source>
        <dbReference type="ARBA" id="ARBA00049929"/>
    </source>
</evidence>
<evidence type="ECO:0000256" key="2">
    <source>
        <dbReference type="ARBA" id="ARBA00013161"/>
    </source>
</evidence>
<dbReference type="GO" id="GO:0005524">
    <property type="term" value="F:ATP binding"/>
    <property type="evidence" value="ECO:0007669"/>
    <property type="project" value="UniProtKB-KW"/>
</dbReference>
<evidence type="ECO:0000256" key="5">
    <source>
        <dbReference type="ARBA" id="ARBA00022840"/>
    </source>
</evidence>
<evidence type="ECO:0000256" key="3">
    <source>
        <dbReference type="ARBA" id="ARBA00022598"/>
    </source>
</evidence>
<evidence type="ECO:0000256" key="9">
    <source>
        <dbReference type="NCBIfam" id="TIGR00233"/>
    </source>
</evidence>
<dbReference type="Proteomes" id="UP000054773">
    <property type="component" value="Unassembled WGS sequence"/>
</dbReference>
<keyword evidence="5 10" id="KW-0067">ATP-binding</keyword>
<dbReference type="GO" id="GO:0005829">
    <property type="term" value="C:cytosol"/>
    <property type="evidence" value="ECO:0007669"/>
    <property type="project" value="TreeGrafter"/>
</dbReference>
<evidence type="ECO:0000256" key="10">
    <source>
        <dbReference type="RuleBase" id="RU363036"/>
    </source>
</evidence>
<dbReference type="PROSITE" id="PS00178">
    <property type="entry name" value="AA_TRNA_LIGASE_I"/>
    <property type="match status" value="1"/>
</dbReference>
<dbReference type="SUPFAM" id="SSF52374">
    <property type="entry name" value="Nucleotidylyl transferase"/>
    <property type="match status" value="1"/>
</dbReference>
<dbReference type="InterPro" id="IPR014729">
    <property type="entry name" value="Rossmann-like_a/b/a_fold"/>
</dbReference>
<evidence type="ECO:0000313" key="12">
    <source>
        <dbReference type="Proteomes" id="UP000054773"/>
    </source>
</evidence>
<protein>
    <recommendedName>
        <fullName evidence="2 9">Tryptophan--tRNA ligase</fullName>
        <ecNumber evidence="2 9">6.1.1.2</ecNumber>
    </recommendedName>
</protein>
<dbReference type="NCBIfam" id="TIGR00233">
    <property type="entry name" value="trpS"/>
    <property type="match status" value="1"/>
</dbReference>
<dbReference type="InterPro" id="IPR050203">
    <property type="entry name" value="Trp-tRNA_synthetase"/>
</dbReference>
<dbReference type="AlphaFoldDB" id="A0A0W0TQ97"/>
<keyword evidence="7 10" id="KW-0030">Aminoacyl-tRNA synthetase</keyword>
<keyword evidence="3 10" id="KW-0436">Ligase</keyword>
<evidence type="ECO:0000256" key="6">
    <source>
        <dbReference type="ARBA" id="ARBA00022917"/>
    </source>
</evidence>
<dbReference type="OrthoDB" id="9801042at2"/>
<comment type="caution">
    <text evidence="11">The sequence shown here is derived from an EMBL/GenBank/DDBJ whole genome shotgun (WGS) entry which is preliminary data.</text>
</comment>
<organism evidence="11 12">
    <name type="scientific">Legionella erythra</name>
    <dbReference type="NCBI Taxonomy" id="448"/>
    <lineage>
        <taxon>Bacteria</taxon>
        <taxon>Pseudomonadati</taxon>
        <taxon>Pseudomonadota</taxon>
        <taxon>Gammaproteobacteria</taxon>
        <taxon>Legionellales</taxon>
        <taxon>Legionellaceae</taxon>
        <taxon>Legionella</taxon>
    </lineage>
</organism>
<dbReference type="EC" id="6.1.1.2" evidence="2 9"/>
<dbReference type="STRING" id="448.Lery_1600"/>
<reference evidence="11 12" key="1">
    <citation type="submission" date="2015-11" db="EMBL/GenBank/DDBJ databases">
        <title>Genomic analysis of 38 Legionella species identifies large and diverse effector repertoires.</title>
        <authorList>
            <person name="Burstein D."/>
            <person name="Amaro F."/>
            <person name="Zusman T."/>
            <person name="Lifshitz Z."/>
            <person name="Cohen O."/>
            <person name="Gilbert J.A."/>
            <person name="Pupko T."/>
            <person name="Shuman H.A."/>
            <person name="Segal G."/>
        </authorList>
    </citation>
    <scope>NUCLEOTIDE SEQUENCE [LARGE SCALE GENOMIC DNA]</scope>
    <source>
        <strain evidence="11 12">SE-32A-C8</strain>
    </source>
</reference>
<name>A0A0W0TQ97_LEGER</name>
<sequence>MKKVILTGDRPTGPLHLGHYIGSLANRVKLQESYEQFVMIADVQALTDNFENPARIIENLYEVALDYLAVGIEPQKSTIFIQSQIPELTELTLYFLNLVTLGRLERNPTVKAEIQQKGFDSSIPAGFFCYPVSQAADIAAFKAEAVPVGDDQVPMIEQTNEIIRKFNRIYHTDCLKETQAVLSKTSRLIGIDGQAKASKSLGNTIFLSDSPEEIKRKVFLMFTDPNHLKISDPGQVEGNVVFAYLDAFHPDTEEVAALKAHYQKGGLGDSTIKALLNTTLQTLLEPIREKRNRFNKEEVMDMLITGTAVARKVAQQTLEEVRHAIGLNYFGK</sequence>
<dbReference type="Gene3D" id="1.10.240.10">
    <property type="entry name" value="Tyrosyl-Transfer RNA Synthetase"/>
    <property type="match status" value="1"/>
</dbReference>
<dbReference type="GO" id="GO:0006436">
    <property type="term" value="P:tryptophanyl-tRNA aminoacylation"/>
    <property type="evidence" value="ECO:0007669"/>
    <property type="project" value="UniProtKB-UniRule"/>
</dbReference>
<evidence type="ECO:0000256" key="1">
    <source>
        <dbReference type="ARBA" id="ARBA00005594"/>
    </source>
</evidence>
<dbReference type="PRINTS" id="PR01039">
    <property type="entry name" value="TRNASYNTHTRP"/>
</dbReference>
<comment type="catalytic activity">
    <reaction evidence="8">
        <text>tRNA(Trp) + L-tryptophan + ATP = L-tryptophyl-tRNA(Trp) + AMP + diphosphate + H(+)</text>
        <dbReference type="Rhea" id="RHEA:24080"/>
        <dbReference type="Rhea" id="RHEA-COMP:9671"/>
        <dbReference type="Rhea" id="RHEA-COMP:9705"/>
        <dbReference type="ChEBI" id="CHEBI:15378"/>
        <dbReference type="ChEBI" id="CHEBI:30616"/>
        <dbReference type="ChEBI" id="CHEBI:33019"/>
        <dbReference type="ChEBI" id="CHEBI:57912"/>
        <dbReference type="ChEBI" id="CHEBI:78442"/>
        <dbReference type="ChEBI" id="CHEBI:78535"/>
        <dbReference type="ChEBI" id="CHEBI:456215"/>
        <dbReference type="EC" id="6.1.1.2"/>
    </reaction>
</comment>